<dbReference type="SMART" id="SM00154">
    <property type="entry name" value="ZnF_AN1"/>
    <property type="match status" value="1"/>
</dbReference>
<evidence type="ECO:0000256" key="19">
    <source>
        <dbReference type="ARBA" id="ARBA00029823"/>
    </source>
</evidence>
<evidence type="ECO:0000256" key="7">
    <source>
        <dbReference type="ARBA" id="ARBA00022490"/>
    </source>
</evidence>
<dbReference type="PROSITE" id="PS51273">
    <property type="entry name" value="GATASE_TYPE_1"/>
    <property type="match status" value="1"/>
</dbReference>
<dbReference type="GO" id="GO:0005829">
    <property type="term" value="C:cytosol"/>
    <property type="evidence" value="ECO:0007669"/>
    <property type="project" value="UniProtKB-SubCell"/>
</dbReference>
<dbReference type="Pfam" id="PF01428">
    <property type="entry name" value="zf-AN1"/>
    <property type="match status" value="1"/>
</dbReference>
<dbReference type="InterPro" id="IPR029062">
    <property type="entry name" value="Class_I_gatase-like"/>
</dbReference>
<dbReference type="GO" id="GO:0006189">
    <property type="term" value="P:'de novo' IMP biosynthetic process"/>
    <property type="evidence" value="ECO:0007669"/>
    <property type="project" value="UniProtKB-UniPathway"/>
</dbReference>
<dbReference type="SUPFAM" id="SSF51905">
    <property type="entry name" value="FAD/NAD(P)-binding domain"/>
    <property type="match status" value="1"/>
</dbReference>
<sequence length="2236" mass="249319">MDYELPTEFDIIIVGTGVVESIVSAAASRIGKRVLHIDSNNYYGGQWASFNLDAIQKLDTVNQTTDKPSLEQPDETHLPLGNDLFNLKHFKTEWHIPKKEGGELDVTTALTQDDLLKDSRKFNIDLSPKLQFARGSFVELLISSNIARYSEYRSVSRVLTWLNGQLETVPCSRSDVFANNRVSVIEKRMLMKLFLALDSGDQEYAGYENKTFRAFLSDKKLTPNLIHYVLYAISMSTDDTLCLRGVQNTKRFLDSLGRFGKTPFLFSMYGSGEITQAFCRLSAVFGGIYALNQPLNSLIFDSENTFKGLVCGKQRITAEFLVMGVEKAPPKFIKSPPRSYIARAIFITDRSIMPSDKEHLTLLMYPPEDGKNSCVIIELGTLTGTCPKDFYVVHLISRQIVSPEEDFKHCVDNLFSRTVEDERPKILWSCYFSISDSNDLDLSTTSKNVALCPGPDLDLDYDDAVGKAKTIFSEIYPDTEFLPRAPDPEEIIIEGETTEDKKDEEQESLLTLQAEDQETVKSEDKTAEDQEDNKDEDLDKCGNQSDQNQFTFSRVAVKQVFNDLIRRGRKSLIDVKELKQSFCRDYYSLQRAAYQFFMRFQFHVALHKFGDPRNRDEHYSYTKHNCAKAYQKDNQVPVCPLCNKPIPVGLGQEPDYVVGAHIDNDCQSDPAKTKRKVFTNKCSVKGCKVKEVVPVVCDKCHLNFCLRHRHTLDHQCQGDVKTTAKQKVLGAALARQEKRNGNMSNALDMHGNMSEDEALARALALSMQDATTNDKFLTQEELDLALARQLQASEYHTNTAAGNRTIVPTMVVETSPSITRFYLKPGCTPAKTSEVLSKLQQKNSKLSKLETELCYHVETTSPLTAKNKTLLKWVLREPLHPEHLSEEAHLSERSSSEVVIEVGPRFNFSTSNSTNAVSICQNLGLSQVVRVEVSRRYLLTFDEHEATSRVEELASELYDRMTECRYTPENIPKRSFNEKLTKKEDIREIEVLRRGENAIEELNEELGLAFDAADLKYYTNLFKNVLKRNPTNVELFDLAQSNSEHSRHWFFKGKMIVDGVEHEESLIDLIVDTQKHTNPNNVIKFSDNSSAIKGFFHRSLRPVTAGSVSELREANTESHLIFTAETHNFPTGVAPFSGATTGTGGRIRDVQCVGRGGYCIAGTAGYSVGNLNIPGYNLPWEDASFDYPNNFAPPLEILVEASNGASDYGNKFGEPLISGFVRSFGLVDSEGERKEWIKPIMFSGGMGTMEASMTEKQSPKPGHQIIKIGGPVYRIGVGGGSASSVEVQGDNKAELDFNAVQRGDAEMEQKLNRVVRACLELGKDNPVVSIHDQGAGGNGNVLKELVEPVGGIIYANRFELGDPTINVLELWGAEYQENNALLCNKEDLEVLRNMCKRERCPINVVGEVTGTGRVVLALDETKKVVPFNLELTHVLGKMPRKVFKLDRKAPLLKDLKLPDALSIYSTLERVLRLPSVASKRYLTNKVDRCVTGLIAQQQCVGPLHTPLADVAVTAISHFGYEGIASAIGEQPIKGLVNTAAGARMTVAESLSNLVFALISDIRDVKCSGNWMWAAKLPGEGAALFDACKAMCDMMNQIGVAIDGGKDSLSMAARVGRETVKAPGTLVVSTYAPCPDVRKVVTPDLKVPATGKSGHLLFVDLSHGYSRVGGAAVAQVFGQLGKECADVQNAQELRDAFVATQELIRDGAVQAGHDVSDGGLIVCLLEMCFAGISGMEVQVTHRQGKTIPILFSEEVGWVLEVLDSDVKHCLDVFKKHKVPVYKIGKSVGCDVDAKITISVNNACIESSVLPLMRMWEETSYKLELQQTIKMCADSEYNSLTSRSHPKYRLTFDPDVDSAIKGPVHVKVAVLREEGTNGDREMAAALVRAGFKVWDVTMQDLLTGTVTLDQFRGVIFPGGFSYADVLGSAKGWAGSILFNPKIKEQFDRFYTRPDTFSLGVCNGCQLMGLIGWVGEMSPDNAPNVMLEHNVSERFECRWSTVRIDKSKAIMLKGMEDSVFGVWVAHGEGRFTFKDSRVYEALNRDKCVGLRYVDDSGNPTEIYPMNPNGSIGGIAGICSSDGRHLAMMPHPERCDQLYLWPYLPSDWQHYQKSPWEKMFRNAFDWCYNGTAEHEKYIRTVHGYEDPPAGRGKTFVVERDFENEVSERPHVRKRSVVVSGNDTTIIQKVIMPVPSKPENSYVDGDYLRHVCLFIDALSWNRPLLSRILKMFFGRVPLLYL</sequence>
<dbReference type="SUPFAM" id="SSF55326">
    <property type="entry name" value="PurM N-terminal domain-like"/>
    <property type="match status" value="2"/>
</dbReference>
<dbReference type="Pfam" id="PF02769">
    <property type="entry name" value="AIRS_C"/>
    <property type="match status" value="2"/>
</dbReference>
<evidence type="ECO:0000256" key="17">
    <source>
        <dbReference type="ARBA" id="ARBA00022842"/>
    </source>
</evidence>
<evidence type="ECO:0000256" key="12">
    <source>
        <dbReference type="ARBA" id="ARBA00022741"/>
    </source>
</evidence>
<evidence type="ECO:0000313" key="28">
    <source>
        <dbReference type="Proteomes" id="UP000719412"/>
    </source>
</evidence>
<dbReference type="FunFam" id="3.30.1330.10:FF:000010">
    <property type="entry name" value="Phosphoribosylformylglycinamidine synthase"/>
    <property type="match status" value="1"/>
</dbReference>
<dbReference type="Gene3D" id="3.30.519.10">
    <property type="entry name" value="Guanine Nucleotide Dissociation Inhibitor, domain 2"/>
    <property type="match status" value="1"/>
</dbReference>
<dbReference type="Pfam" id="PF13507">
    <property type="entry name" value="GATase_5"/>
    <property type="match status" value="1"/>
</dbReference>
<dbReference type="InterPro" id="IPR055181">
    <property type="entry name" value="FGAR-AT_PurM_N-like"/>
</dbReference>
<evidence type="ECO:0000256" key="6">
    <source>
        <dbReference type="ARBA" id="ARBA00022468"/>
    </source>
</evidence>
<dbReference type="EC" id="6.3.5.3" evidence="5"/>
<dbReference type="SUPFAM" id="SSF118310">
    <property type="entry name" value="AN1-like Zinc finger"/>
    <property type="match status" value="1"/>
</dbReference>
<dbReference type="Pfam" id="PF18076">
    <property type="entry name" value="FGAR-AT_N"/>
    <property type="match status" value="1"/>
</dbReference>
<evidence type="ECO:0000256" key="2">
    <source>
        <dbReference type="ARBA" id="ARBA00004920"/>
    </source>
</evidence>
<dbReference type="PRINTS" id="PR00893">
    <property type="entry name" value="RABESCORT"/>
</dbReference>
<keyword evidence="9" id="KW-0436">Ligase</keyword>
<dbReference type="NCBIfam" id="TIGR01735">
    <property type="entry name" value="FGAM_synt"/>
    <property type="match status" value="1"/>
</dbReference>
<dbReference type="FunFam" id="3.30.1330.10:FF:000007">
    <property type="entry name" value="Phosphoribosylformylglycinamidine synthase, putative"/>
    <property type="match status" value="1"/>
</dbReference>
<dbReference type="InterPro" id="IPR041609">
    <property type="entry name" value="PurL_linker"/>
</dbReference>
<dbReference type="Gene3D" id="1.10.405.10">
    <property type="entry name" value="Guanine Nucleotide Dissociation Inhibitor, domain 1"/>
    <property type="match status" value="1"/>
</dbReference>
<dbReference type="FunFam" id="3.90.650.10:FF:000028">
    <property type="entry name" value="Phosphoribosylformylglycinamidine synthase-like Protein"/>
    <property type="match status" value="1"/>
</dbReference>
<dbReference type="InterPro" id="IPR036921">
    <property type="entry name" value="PurM-like_N_sf"/>
</dbReference>
<dbReference type="Pfam" id="PF00996">
    <property type="entry name" value="GDI"/>
    <property type="match status" value="1"/>
</dbReference>
<dbReference type="Gene3D" id="1.10.8.750">
    <property type="entry name" value="Phosphoribosylformylglycinamidine synthase, linker domain"/>
    <property type="match status" value="1"/>
</dbReference>
<dbReference type="InterPro" id="IPR035896">
    <property type="entry name" value="AN1-like_Znf"/>
</dbReference>
<keyword evidence="13" id="KW-0658">Purine biosynthesis</keyword>
<keyword evidence="28" id="KW-1185">Reference proteome</keyword>
<evidence type="ECO:0000256" key="8">
    <source>
        <dbReference type="ARBA" id="ARBA00022553"/>
    </source>
</evidence>
<evidence type="ECO:0000256" key="20">
    <source>
        <dbReference type="ARBA" id="ARBA00032632"/>
    </source>
</evidence>
<dbReference type="GO" id="GO:0006886">
    <property type="term" value="P:intracellular protein transport"/>
    <property type="evidence" value="ECO:0007669"/>
    <property type="project" value="InterPro"/>
</dbReference>
<reference evidence="27" key="2">
    <citation type="submission" date="2021-08" db="EMBL/GenBank/DDBJ databases">
        <authorList>
            <person name="Eriksson T."/>
        </authorList>
    </citation>
    <scope>NUCLEOTIDE SEQUENCE</scope>
    <source>
        <strain evidence="27">Stoneville</strain>
        <tissue evidence="27">Whole head</tissue>
    </source>
</reference>
<keyword evidence="12" id="KW-0547">Nucleotide-binding</keyword>
<dbReference type="PANTHER" id="PTHR10099:SF1">
    <property type="entry name" value="PHOSPHORIBOSYLFORMYLGLYCINAMIDINE SYNTHASE"/>
    <property type="match status" value="1"/>
</dbReference>
<comment type="function">
    <text evidence="22">Phosphoribosylformylglycinamidine synthase involved in the purines biosynthetic pathway. Catalyzes the ATP-dependent conversion of formylglycinamide ribonucleotide (FGAR) and glutamine to yield formylglycinamidine ribonucleotide (FGAM) and glutamate.</text>
</comment>
<dbReference type="InterPro" id="IPR000058">
    <property type="entry name" value="Znf_AN1"/>
</dbReference>
<keyword evidence="18" id="KW-0315">Glutamine amidotransferase</keyword>
<proteinExistence type="inferred from homology"/>
<dbReference type="GO" id="GO:0007264">
    <property type="term" value="P:small GTPase-mediated signal transduction"/>
    <property type="evidence" value="ECO:0007669"/>
    <property type="project" value="InterPro"/>
</dbReference>
<dbReference type="FunFam" id="3.40.50.880:FF:000008">
    <property type="entry name" value="Phosphoribosylformylglycinamidine synthase"/>
    <property type="match status" value="1"/>
</dbReference>
<dbReference type="EMBL" id="JABDTM020020853">
    <property type="protein sequence ID" value="KAH0816833.1"/>
    <property type="molecule type" value="Genomic_DNA"/>
</dbReference>
<evidence type="ECO:0000256" key="11">
    <source>
        <dbReference type="ARBA" id="ARBA00022737"/>
    </source>
</evidence>
<dbReference type="InterPro" id="IPR001738">
    <property type="entry name" value="Rab_escort"/>
</dbReference>
<evidence type="ECO:0000256" key="23">
    <source>
        <dbReference type="ARBA" id="ARBA00071729"/>
    </source>
</evidence>
<evidence type="ECO:0000256" key="5">
    <source>
        <dbReference type="ARBA" id="ARBA00012747"/>
    </source>
</evidence>
<dbReference type="SMART" id="SM01211">
    <property type="entry name" value="GATase_5"/>
    <property type="match status" value="1"/>
</dbReference>
<evidence type="ECO:0000256" key="22">
    <source>
        <dbReference type="ARBA" id="ARBA00057317"/>
    </source>
</evidence>
<feature type="compositionally biased region" description="Basic and acidic residues" evidence="25">
    <location>
        <begin position="518"/>
        <end position="528"/>
    </location>
</feature>
<reference evidence="27" key="1">
    <citation type="journal article" date="2020" name="J Insects Food Feed">
        <title>The yellow mealworm (Tenebrio molitor) genome: a resource for the emerging insects as food and feed industry.</title>
        <authorList>
            <person name="Eriksson T."/>
            <person name="Andere A."/>
            <person name="Kelstrup H."/>
            <person name="Emery V."/>
            <person name="Picard C."/>
        </authorList>
    </citation>
    <scope>NUCLEOTIDE SEQUENCE</scope>
    <source>
        <strain evidence="27">Stoneville</strain>
        <tissue evidence="27">Whole head</tissue>
    </source>
</reference>
<dbReference type="UniPathway" id="UPA00074">
    <property type="reaction ID" value="UER00128"/>
</dbReference>
<feature type="domain" description="AN1-type" evidence="26">
    <location>
        <begin position="676"/>
        <end position="724"/>
    </location>
</feature>
<keyword evidence="14 24" id="KW-0863">Zinc-finger</keyword>
<accession>A0A8J6LEV8</accession>
<dbReference type="GO" id="GO:0005096">
    <property type="term" value="F:GTPase activator activity"/>
    <property type="evidence" value="ECO:0007669"/>
    <property type="project" value="UniProtKB-KW"/>
</dbReference>
<dbReference type="SUPFAM" id="SSF82697">
    <property type="entry name" value="PurS-like"/>
    <property type="match status" value="1"/>
</dbReference>
<keyword evidence="11" id="KW-0677">Repeat</keyword>
<name>A0A8J6LEV8_TENMO</name>
<dbReference type="CDD" id="cd01740">
    <property type="entry name" value="GATase1_FGAR_AT"/>
    <property type="match status" value="1"/>
</dbReference>
<dbReference type="Pfam" id="PF22689">
    <property type="entry name" value="FGAR-AT_PurM_N-like"/>
    <property type="match status" value="1"/>
</dbReference>
<dbReference type="GO" id="GO:0005524">
    <property type="term" value="F:ATP binding"/>
    <property type="evidence" value="ECO:0007669"/>
    <property type="project" value="UniProtKB-KW"/>
</dbReference>
<dbReference type="Gene3D" id="3.90.650.10">
    <property type="entry name" value="PurM-like C-terminal domain"/>
    <property type="match status" value="2"/>
</dbReference>
<comment type="catalytic activity">
    <reaction evidence="21">
        <text>N(2)-formyl-N(1)-(5-phospho-beta-D-ribosyl)glycinamide + L-glutamine + ATP + H2O = 2-formamido-N(1)-(5-O-phospho-beta-D-ribosyl)acetamidine + L-glutamate + ADP + phosphate + H(+)</text>
        <dbReference type="Rhea" id="RHEA:17129"/>
        <dbReference type="ChEBI" id="CHEBI:15377"/>
        <dbReference type="ChEBI" id="CHEBI:15378"/>
        <dbReference type="ChEBI" id="CHEBI:29985"/>
        <dbReference type="ChEBI" id="CHEBI:30616"/>
        <dbReference type="ChEBI" id="CHEBI:43474"/>
        <dbReference type="ChEBI" id="CHEBI:58359"/>
        <dbReference type="ChEBI" id="CHEBI:147286"/>
        <dbReference type="ChEBI" id="CHEBI:147287"/>
        <dbReference type="ChEBI" id="CHEBI:456216"/>
        <dbReference type="EC" id="6.3.5.3"/>
    </reaction>
</comment>
<dbReference type="InterPro" id="IPR054420">
    <property type="entry name" value="RAE1_2_domI_C"/>
</dbReference>
<evidence type="ECO:0000256" key="10">
    <source>
        <dbReference type="ARBA" id="ARBA00022723"/>
    </source>
</evidence>
<dbReference type="Proteomes" id="UP000719412">
    <property type="component" value="Unassembled WGS sequence"/>
</dbReference>
<evidence type="ECO:0000256" key="4">
    <source>
        <dbReference type="ARBA" id="ARBA00008608"/>
    </source>
</evidence>
<dbReference type="SUPFAM" id="SSF54373">
    <property type="entry name" value="FAD-linked reductases, C-terminal domain"/>
    <property type="match status" value="1"/>
</dbReference>
<dbReference type="Pfam" id="PF22603">
    <property type="entry name" value="RAE1_2_domI_C"/>
    <property type="match status" value="1"/>
</dbReference>
<evidence type="ECO:0000256" key="14">
    <source>
        <dbReference type="ARBA" id="ARBA00022771"/>
    </source>
</evidence>
<comment type="caution">
    <text evidence="27">The sequence shown here is derived from an EMBL/GenBank/DDBJ whole genome shotgun (WGS) entry which is preliminary data.</text>
</comment>
<dbReference type="Gene3D" id="3.50.50.60">
    <property type="entry name" value="FAD/NAD(P)-binding domain"/>
    <property type="match status" value="1"/>
</dbReference>
<dbReference type="InterPro" id="IPR057357">
    <property type="entry name" value="Znf-C2H2_ZFAND2A/B"/>
</dbReference>
<dbReference type="NCBIfam" id="NF003672">
    <property type="entry name" value="PRK05297.1"/>
    <property type="match status" value="1"/>
</dbReference>
<keyword evidence="16" id="KW-0067">ATP-binding</keyword>
<evidence type="ECO:0000256" key="13">
    <source>
        <dbReference type="ARBA" id="ARBA00022755"/>
    </source>
</evidence>
<feature type="region of interest" description="Disordered" evidence="25">
    <location>
        <begin position="513"/>
        <end position="545"/>
    </location>
</feature>
<evidence type="ECO:0000313" key="27">
    <source>
        <dbReference type="EMBL" id="KAH0816833.1"/>
    </source>
</evidence>
<keyword evidence="15" id="KW-0862">Zinc</keyword>
<evidence type="ECO:0000256" key="24">
    <source>
        <dbReference type="PROSITE-ProRule" id="PRU00449"/>
    </source>
</evidence>
<feature type="compositionally biased region" description="Acidic residues" evidence="25">
    <location>
        <begin position="529"/>
        <end position="538"/>
    </location>
</feature>
<keyword evidence="17" id="KW-0460">Magnesium</keyword>
<keyword evidence="6" id="KW-0343">GTPase activation</keyword>
<dbReference type="SUPFAM" id="SSF109736">
    <property type="entry name" value="FGAM synthase PurL, linker domain"/>
    <property type="match status" value="1"/>
</dbReference>
<evidence type="ECO:0000256" key="9">
    <source>
        <dbReference type="ARBA" id="ARBA00022598"/>
    </source>
</evidence>
<comment type="subcellular location">
    <subcellularLocation>
        <location evidence="1">Cytoplasm</location>
        <location evidence="1">Cytosol</location>
    </subcellularLocation>
</comment>
<dbReference type="CDD" id="cd02204">
    <property type="entry name" value="PurL_repeat2"/>
    <property type="match status" value="1"/>
</dbReference>
<dbReference type="GO" id="GO:0008270">
    <property type="term" value="F:zinc ion binding"/>
    <property type="evidence" value="ECO:0007669"/>
    <property type="project" value="UniProtKB-KW"/>
</dbReference>
<dbReference type="FunFam" id="3.90.650.10:FF:000008">
    <property type="entry name" value="Phosphoribosylformylglycinamidine synthase"/>
    <property type="match status" value="1"/>
</dbReference>
<comment type="similarity">
    <text evidence="4">In the N-terminal section; belongs to the FGAMS family.</text>
</comment>
<dbReference type="InterPro" id="IPR010073">
    <property type="entry name" value="PurL_large"/>
</dbReference>
<evidence type="ECO:0000256" key="15">
    <source>
        <dbReference type="ARBA" id="ARBA00022833"/>
    </source>
</evidence>
<dbReference type="Gene3D" id="4.10.1110.10">
    <property type="entry name" value="AN1-like Zinc finger"/>
    <property type="match status" value="1"/>
</dbReference>
<dbReference type="InterPro" id="IPR010918">
    <property type="entry name" value="PurM-like_C_dom"/>
</dbReference>
<dbReference type="InterPro" id="IPR018203">
    <property type="entry name" value="GDP_dissociation_inhibitor"/>
</dbReference>
<dbReference type="PANTHER" id="PTHR10099">
    <property type="entry name" value="PHOSPHORIBOSYLFORMYLGLYCINAMIDINE SYNTHASE"/>
    <property type="match status" value="1"/>
</dbReference>
<dbReference type="InterPro" id="IPR036676">
    <property type="entry name" value="PurM-like_C_sf"/>
</dbReference>
<evidence type="ECO:0000256" key="16">
    <source>
        <dbReference type="ARBA" id="ARBA00022840"/>
    </source>
</evidence>
<keyword evidence="7" id="KW-0963">Cytoplasm</keyword>
<dbReference type="Gene3D" id="3.40.50.880">
    <property type="match status" value="1"/>
</dbReference>
<dbReference type="InterPro" id="IPR036188">
    <property type="entry name" value="FAD/NAD-bd_sf"/>
</dbReference>
<keyword evidence="10" id="KW-0479">Metal-binding</keyword>
<evidence type="ECO:0000256" key="25">
    <source>
        <dbReference type="SAM" id="MobiDB-lite"/>
    </source>
</evidence>
<dbReference type="PROSITE" id="PS50330">
    <property type="entry name" value="UIM"/>
    <property type="match status" value="1"/>
</dbReference>
<dbReference type="CDD" id="cd02203">
    <property type="entry name" value="PurL_repeat1"/>
    <property type="match status" value="1"/>
</dbReference>
<evidence type="ECO:0000256" key="18">
    <source>
        <dbReference type="ARBA" id="ARBA00022962"/>
    </source>
</evidence>
<dbReference type="FunFam" id="1.10.8.750:FF:000001">
    <property type="entry name" value="Putative phosphoribosylformylglycinamidine synthase"/>
    <property type="match status" value="1"/>
</dbReference>
<evidence type="ECO:0000256" key="3">
    <source>
        <dbReference type="ARBA" id="ARBA00005593"/>
    </source>
</evidence>
<dbReference type="InterPro" id="IPR040707">
    <property type="entry name" value="FGAR-AT_N"/>
</dbReference>
<dbReference type="InterPro" id="IPR036604">
    <property type="entry name" value="PurS-like_sf"/>
</dbReference>
<evidence type="ECO:0000259" key="26">
    <source>
        <dbReference type="PROSITE" id="PS51039"/>
    </source>
</evidence>
<comment type="similarity">
    <text evidence="3">Belongs to the Rab GDI family.</text>
</comment>
<comment type="pathway">
    <text evidence="2">Purine metabolism; IMP biosynthesis via de novo pathway; 5-amino-1-(5-phospho-D-ribosyl)imidazole from N(2)-formyl-N(1)-(5-phospho-D-ribosyl)glycinamide: step 1/2.</text>
</comment>
<dbReference type="FunFam" id="1.10.405.10:FF:000003">
    <property type="entry name" value="Rab proteins geranylgeranyltransferase component A"/>
    <property type="match status" value="1"/>
</dbReference>
<dbReference type="GO" id="GO:0004642">
    <property type="term" value="F:phosphoribosylformylglycinamidine synthase activity"/>
    <property type="evidence" value="ECO:0007669"/>
    <property type="project" value="UniProtKB-EC"/>
</dbReference>
<protein>
    <recommendedName>
        <fullName evidence="23">Phosphoribosylformylglycinamidine synthase</fullName>
        <ecNumber evidence="5">6.3.5.3</ecNumber>
    </recommendedName>
    <alternativeName>
        <fullName evidence="20">Formylglycinamide ribonucleotide amidotransferase</fullName>
    </alternativeName>
    <alternativeName>
        <fullName evidence="19">Formylglycinamide ribotide amidotransferase</fullName>
    </alternativeName>
</protein>
<evidence type="ECO:0000256" key="1">
    <source>
        <dbReference type="ARBA" id="ARBA00004514"/>
    </source>
</evidence>
<gene>
    <name evidence="27" type="ORF">GEV33_005957</name>
</gene>
<dbReference type="InterPro" id="IPR003903">
    <property type="entry name" value="UIM_dom"/>
</dbReference>
<dbReference type="PRINTS" id="PR00891">
    <property type="entry name" value="RABGDIREP"/>
</dbReference>
<evidence type="ECO:0000256" key="21">
    <source>
        <dbReference type="ARBA" id="ARBA00052585"/>
    </source>
</evidence>
<dbReference type="Pfam" id="PF18072">
    <property type="entry name" value="FGAR-AT_linker"/>
    <property type="match status" value="1"/>
</dbReference>
<dbReference type="SUPFAM" id="SSF56042">
    <property type="entry name" value="PurM C-terminal domain-like"/>
    <property type="match status" value="2"/>
</dbReference>
<dbReference type="Pfam" id="PF25403">
    <property type="entry name" value="zf-C2H2_ZFAND2"/>
    <property type="match status" value="1"/>
</dbReference>
<organism evidence="27 28">
    <name type="scientific">Tenebrio molitor</name>
    <name type="common">Yellow mealworm beetle</name>
    <dbReference type="NCBI Taxonomy" id="7067"/>
    <lineage>
        <taxon>Eukaryota</taxon>
        <taxon>Metazoa</taxon>
        <taxon>Ecdysozoa</taxon>
        <taxon>Arthropoda</taxon>
        <taxon>Hexapoda</taxon>
        <taxon>Insecta</taxon>
        <taxon>Pterygota</taxon>
        <taxon>Neoptera</taxon>
        <taxon>Endopterygota</taxon>
        <taxon>Coleoptera</taxon>
        <taxon>Polyphaga</taxon>
        <taxon>Cucujiformia</taxon>
        <taxon>Tenebrionidae</taxon>
        <taxon>Tenebrio</taxon>
    </lineage>
</organism>
<dbReference type="HAMAP" id="MF_00419">
    <property type="entry name" value="PurL_1"/>
    <property type="match status" value="1"/>
</dbReference>
<keyword evidence="8" id="KW-0597">Phosphoprotein</keyword>
<dbReference type="PROSITE" id="PS51039">
    <property type="entry name" value="ZF_AN1"/>
    <property type="match status" value="1"/>
</dbReference>
<dbReference type="SUPFAM" id="SSF52317">
    <property type="entry name" value="Class I glutamine amidotransferase-like"/>
    <property type="match status" value="1"/>
</dbReference>
<dbReference type="GO" id="GO:0005092">
    <property type="term" value="F:GDP-dissociation inhibitor activity"/>
    <property type="evidence" value="ECO:0007669"/>
    <property type="project" value="InterPro"/>
</dbReference>
<dbReference type="Gene3D" id="3.30.1330.10">
    <property type="entry name" value="PurM-like, N-terminal domain"/>
    <property type="match status" value="2"/>
</dbReference>
<dbReference type="GO" id="GO:0005968">
    <property type="term" value="C:Rab-protein geranylgeranyltransferase complex"/>
    <property type="evidence" value="ECO:0007669"/>
    <property type="project" value="InterPro"/>
</dbReference>